<dbReference type="PATRIC" id="fig|1302648.3.peg.164"/>
<dbReference type="InterPro" id="IPR016181">
    <property type="entry name" value="Acyl_CoA_acyltransferase"/>
</dbReference>
<dbReference type="Proteomes" id="UP000029381">
    <property type="component" value="Unassembled WGS sequence"/>
</dbReference>
<protein>
    <submittedName>
        <fullName evidence="2">GNAT family acetyltransferase</fullName>
        <ecNumber evidence="2">2.3.1.-</ecNumber>
    </submittedName>
</protein>
<dbReference type="EMBL" id="JPVT01000017">
    <property type="protein sequence ID" value="KFN93004.1"/>
    <property type="molecule type" value="Genomic_DNA"/>
</dbReference>
<dbReference type="RefSeq" id="WP_028789891.1">
    <property type="nucleotide sequence ID" value="NZ_JPVT01000017.1"/>
</dbReference>
<dbReference type="CDD" id="cd04301">
    <property type="entry name" value="NAT_SF"/>
    <property type="match status" value="1"/>
</dbReference>
<evidence type="ECO:0000313" key="3">
    <source>
        <dbReference type="Proteomes" id="UP000029381"/>
    </source>
</evidence>
<dbReference type="Gene3D" id="3.40.630.30">
    <property type="match status" value="1"/>
</dbReference>
<sequence length="131" mass="14824">MIKIRTDKEITVAELISIFDHSGIKRPTFDQKRIERMLNNANILYTAWDNAKLVGVLRGVSDMSYCTFVSDLAVLKSYQNQGVGRKLLAALRRAQGEKVSTVLISAPIATDFYPKVGFEQVEHAFKQQRAY</sequence>
<accession>A0A091C7V4</accession>
<dbReference type="InterPro" id="IPR053144">
    <property type="entry name" value="Acetyltransferase_Butenolide"/>
</dbReference>
<evidence type="ECO:0000259" key="1">
    <source>
        <dbReference type="PROSITE" id="PS51186"/>
    </source>
</evidence>
<dbReference type="PANTHER" id="PTHR43233:SF1">
    <property type="entry name" value="FAMILY N-ACETYLTRANSFERASE, PUTATIVE (AFU_ORTHOLOGUE AFUA_6G03350)-RELATED"/>
    <property type="match status" value="1"/>
</dbReference>
<dbReference type="SUPFAM" id="SSF55729">
    <property type="entry name" value="Acyl-CoA N-acyltransferases (Nat)"/>
    <property type="match status" value="1"/>
</dbReference>
<dbReference type="InterPro" id="IPR000182">
    <property type="entry name" value="GNAT_dom"/>
</dbReference>
<dbReference type="Pfam" id="PF13673">
    <property type="entry name" value="Acetyltransf_10"/>
    <property type="match status" value="1"/>
</dbReference>
<keyword evidence="2" id="KW-0808">Transferase</keyword>
<dbReference type="PANTHER" id="PTHR43233">
    <property type="entry name" value="FAMILY N-ACETYLTRANSFERASE, PUTATIVE (AFU_ORTHOLOGUE AFUA_6G03350)-RELATED"/>
    <property type="match status" value="1"/>
</dbReference>
<keyword evidence="3" id="KW-1185">Reference proteome</keyword>
<reference evidence="2 3" key="1">
    <citation type="submission" date="2014-08" db="EMBL/GenBank/DDBJ databases">
        <title>Genome sequence of Tetragenococcus muriaticus.</title>
        <authorList>
            <person name="Chuea-nongthon C."/>
            <person name="Rodtong S."/>
            <person name="Yongsawatdigul J."/>
            <person name="Steele J.L."/>
            <person name="Liu X.-y."/>
            <person name="Speers J."/>
            <person name="Glasner J.D."/>
            <person name="Neeno-Eckwall E.C."/>
        </authorList>
    </citation>
    <scope>NUCLEOTIDE SEQUENCE [LARGE SCALE GENOMIC DNA]</scope>
    <source>
        <strain evidence="2 3">3MR10-3</strain>
    </source>
</reference>
<feature type="domain" description="N-acetyltransferase" evidence="1">
    <location>
        <begin position="2"/>
        <end position="131"/>
    </location>
</feature>
<name>A0A091C7V4_9ENTE</name>
<gene>
    <name evidence="2" type="ORF">TMU3MR103_0176</name>
</gene>
<dbReference type="AlphaFoldDB" id="A0A091C7V4"/>
<keyword evidence="2" id="KW-0012">Acyltransferase</keyword>
<dbReference type="EC" id="2.3.1.-" evidence="2"/>
<comment type="caution">
    <text evidence="2">The sequence shown here is derived from an EMBL/GenBank/DDBJ whole genome shotgun (WGS) entry which is preliminary data.</text>
</comment>
<dbReference type="GO" id="GO:0016747">
    <property type="term" value="F:acyltransferase activity, transferring groups other than amino-acyl groups"/>
    <property type="evidence" value="ECO:0007669"/>
    <property type="project" value="InterPro"/>
</dbReference>
<evidence type="ECO:0000313" key="2">
    <source>
        <dbReference type="EMBL" id="KFN93004.1"/>
    </source>
</evidence>
<organism evidence="2 3">
    <name type="scientific">Tetragenococcus muriaticus 3MR10-3</name>
    <dbReference type="NCBI Taxonomy" id="1302648"/>
    <lineage>
        <taxon>Bacteria</taxon>
        <taxon>Bacillati</taxon>
        <taxon>Bacillota</taxon>
        <taxon>Bacilli</taxon>
        <taxon>Lactobacillales</taxon>
        <taxon>Enterococcaceae</taxon>
        <taxon>Tetragenococcus</taxon>
    </lineage>
</organism>
<proteinExistence type="predicted"/>
<dbReference type="PROSITE" id="PS51186">
    <property type="entry name" value="GNAT"/>
    <property type="match status" value="1"/>
</dbReference>